<feature type="compositionally biased region" description="Polar residues" evidence="4">
    <location>
        <begin position="1016"/>
        <end position="1032"/>
    </location>
</feature>
<feature type="compositionally biased region" description="Low complexity" evidence="4">
    <location>
        <begin position="1097"/>
        <end position="1114"/>
    </location>
</feature>
<sequence>MNGSHSGLSNKSNSSTASHTRSNSVSNNNTALLATAYQALGEELGSEKLKVVGGYTLGRVIGEGTYGSVHIATHRITGTRCAVKKIPKSLTSQLTREIHHHRLLHHANILHMYEVIATESHIWLVTELCTGGELFDYLVERGRLLEGESRRIFGELVVAVGTLHRKGTVHRDLKLENVFLDGECQVKLGDLGFAREWSRGQKLLDTFCGTTGYASPEMLQGRKYSGEEADIWSLGIILYTLLCGGLPFDDDDEDVMKSLIAKGVYEEPEWLSDEAKDLIRNILQIEPTRRLSIEGILRHPWFSKTIVDPPLDSIPGVEGSVTPFLHSPDRTISGYFSDTRFDGLRAASRLPVDLNDSAVLSNDASPLASPSKEPASAFIDPSDTYIGPYGERHSSISSGKSETGSSRTSVSSGDVHGSENATTSSTITTPSTPIVAETAESPSFSVEDATDDTPRAEHTNDKLAYEHSNTSQRTIRKLDEVARSRPLSQAMNKGRVQVLAKQLEEEEDNSDSQSRQHSYTHHEEHALHLPLAQHSRTPNRTKRRSVSSTLSDRRPSMARGNSNNVQPVPNVDYLAQLNAVPAPFFSSKAEQDLLALLKLVGIDIGQLQHSVNHNACDASSAMWWMLIAKQKQQAADNEHDDQQQQHAEQATTGSASGHDPHSSKVQPTAIQRPFELGAPLTSLPQTLPPRRSVSPDRDAATKDTVPSGKAKAPGQQAAGMPESYATTIANSSPSTPRADPNALIADIEALKPGDHSAPSSPSKKREAAKSRSTSFSMLQRATSAFTAGTLARKKSDDKILDQVAATNQAGLERTRSTNKLLKIPRNRENSNSTDEHDAPILQDTTVPRKAPSPPMLPTSTSHGTLDSMTSMASTSASVNDSPSKGKEGKNRKSQSFLTTFRSWFVEDKRRKQRPPPVSAPTLHVANNAHVIRRPPGYQPPNSAASRRTGPPRRTPSDQRPALHSRRSSSINSRRSSLTMDLPVGSPLDTYGPRRRGSLSRRSAGSRTPTSERGEFFSNSGNSRPSSVHSFSATIKAPIPRHIETRKSSSVASDTPSRMSHNRSPGVKHYQRVTTSSPAARDRHARYTSHAGSLGQLNRAASTTSSHRSNASSRRSSGEYSGQHCAEDKDEIYMQDNISVHSTRRKRTGHERYVYPSSRRIRSPHGSSTSLATMVFPKPKRPIRDVFAKRKGNDGLTDDDWVSDEEEGEYAGGLGQSGSNASKGLTAGDNHWKSRGGSGYDSTRNQDSPVMKTSSSMSSVSHRARPGASRVEQSRLGKPVDNTTRNAIVPPQDWVRPTRVQMPVARPVRIVEEDEEEEE</sequence>
<feature type="compositionally biased region" description="Low complexity" evidence="4">
    <location>
        <begin position="867"/>
        <end position="877"/>
    </location>
</feature>
<feature type="compositionally biased region" description="Low complexity" evidence="4">
    <location>
        <begin position="1"/>
        <end position="20"/>
    </location>
</feature>
<feature type="compositionally biased region" description="Low complexity" evidence="4">
    <location>
        <begin position="1247"/>
        <end position="1260"/>
    </location>
</feature>
<dbReference type="PANTHER" id="PTHR24346">
    <property type="entry name" value="MAP/MICROTUBULE AFFINITY-REGULATING KINASE"/>
    <property type="match status" value="1"/>
</dbReference>
<reference evidence="6" key="1">
    <citation type="submission" date="2020-07" db="EMBL/GenBank/DDBJ databases">
        <title>Draft Genome Sequence of a Deep-Sea Yeast, Naganishia (Cryptococcus) liquefaciens strain N6.</title>
        <authorList>
            <person name="Han Y.W."/>
            <person name="Kajitani R."/>
            <person name="Morimoto H."/>
            <person name="Parhat M."/>
            <person name="Tsubouchi H."/>
            <person name="Bakenova O."/>
            <person name="Ogata M."/>
            <person name="Argunhan B."/>
            <person name="Aoki R."/>
            <person name="Kajiwara S."/>
            <person name="Itoh T."/>
            <person name="Iwasaki H."/>
        </authorList>
    </citation>
    <scope>NUCLEOTIDE SEQUENCE</scope>
    <source>
        <strain evidence="6">N6</strain>
    </source>
</reference>
<evidence type="ECO:0000256" key="3">
    <source>
        <dbReference type="PROSITE-ProRule" id="PRU10141"/>
    </source>
</evidence>
<feature type="region of interest" description="Disordered" evidence="4">
    <location>
        <begin position="679"/>
        <end position="721"/>
    </location>
</feature>
<keyword evidence="1 3" id="KW-0547">Nucleotide-binding</keyword>
<feature type="compositionally biased region" description="Basic and acidic residues" evidence="4">
    <location>
        <begin position="452"/>
        <end position="465"/>
    </location>
</feature>
<dbReference type="SUPFAM" id="SSF56112">
    <property type="entry name" value="Protein kinase-like (PK-like)"/>
    <property type="match status" value="1"/>
</dbReference>
<evidence type="ECO:0000256" key="1">
    <source>
        <dbReference type="ARBA" id="ARBA00022741"/>
    </source>
</evidence>
<keyword evidence="2 3" id="KW-0067">ATP-binding</keyword>
<evidence type="ECO:0000313" key="7">
    <source>
        <dbReference type="Proteomes" id="UP000620104"/>
    </source>
</evidence>
<dbReference type="GO" id="GO:0035556">
    <property type="term" value="P:intracellular signal transduction"/>
    <property type="evidence" value="ECO:0007669"/>
    <property type="project" value="TreeGrafter"/>
</dbReference>
<feature type="compositionally biased region" description="Acidic residues" evidence="4">
    <location>
        <begin position="1195"/>
        <end position="1208"/>
    </location>
</feature>
<dbReference type="OrthoDB" id="504170at2759"/>
<dbReference type="CDD" id="cd14003">
    <property type="entry name" value="STKc_AMPK-like"/>
    <property type="match status" value="1"/>
</dbReference>
<feature type="compositionally biased region" description="Low complexity" evidence="4">
    <location>
        <begin position="422"/>
        <end position="434"/>
    </location>
</feature>
<evidence type="ECO:0000256" key="2">
    <source>
        <dbReference type="ARBA" id="ARBA00022840"/>
    </source>
</evidence>
<evidence type="ECO:0000259" key="5">
    <source>
        <dbReference type="PROSITE" id="PS50011"/>
    </source>
</evidence>
<organism evidence="6 7">
    <name type="scientific">Naganishia liquefaciens</name>
    <dbReference type="NCBI Taxonomy" id="104408"/>
    <lineage>
        <taxon>Eukaryota</taxon>
        <taxon>Fungi</taxon>
        <taxon>Dikarya</taxon>
        <taxon>Basidiomycota</taxon>
        <taxon>Agaricomycotina</taxon>
        <taxon>Tremellomycetes</taxon>
        <taxon>Filobasidiales</taxon>
        <taxon>Filobasidiaceae</taxon>
        <taxon>Naganishia</taxon>
    </lineage>
</organism>
<protein>
    <recommendedName>
        <fullName evidence="5">Protein kinase domain-containing protein</fullName>
    </recommendedName>
</protein>
<dbReference type="Pfam" id="PF00069">
    <property type="entry name" value="Pkinase"/>
    <property type="match status" value="1"/>
</dbReference>
<dbReference type="GO" id="GO:0005737">
    <property type="term" value="C:cytoplasm"/>
    <property type="evidence" value="ECO:0007669"/>
    <property type="project" value="TreeGrafter"/>
</dbReference>
<dbReference type="PANTHER" id="PTHR24346:SF110">
    <property type="entry name" value="NON-SPECIFIC SERINE_THREONINE PROTEIN KINASE"/>
    <property type="match status" value="1"/>
</dbReference>
<feature type="compositionally biased region" description="Polar residues" evidence="4">
    <location>
        <begin position="857"/>
        <end position="866"/>
    </location>
</feature>
<dbReference type="InterPro" id="IPR017441">
    <property type="entry name" value="Protein_kinase_ATP_BS"/>
</dbReference>
<dbReference type="GO" id="GO:0005524">
    <property type="term" value="F:ATP binding"/>
    <property type="evidence" value="ECO:0007669"/>
    <property type="project" value="UniProtKB-UniRule"/>
</dbReference>
<feature type="compositionally biased region" description="Basic and acidic residues" evidence="4">
    <location>
        <begin position="825"/>
        <end position="838"/>
    </location>
</feature>
<dbReference type="PROSITE" id="PS50011">
    <property type="entry name" value="PROTEIN_KINASE_DOM"/>
    <property type="match status" value="1"/>
</dbReference>
<feature type="domain" description="Protein kinase" evidence="5">
    <location>
        <begin position="55"/>
        <end position="302"/>
    </location>
</feature>
<feature type="region of interest" description="Disordered" evidence="4">
    <location>
        <begin position="362"/>
        <end position="474"/>
    </location>
</feature>
<feature type="region of interest" description="Disordered" evidence="4">
    <location>
        <begin position="815"/>
        <end position="894"/>
    </location>
</feature>
<keyword evidence="7" id="KW-1185">Reference proteome</keyword>
<feature type="region of interest" description="Disordered" evidence="4">
    <location>
        <begin position="906"/>
        <end position="1127"/>
    </location>
</feature>
<dbReference type="PROSITE" id="PS00107">
    <property type="entry name" value="PROTEIN_KINASE_ATP"/>
    <property type="match status" value="1"/>
</dbReference>
<dbReference type="Proteomes" id="UP000620104">
    <property type="component" value="Unassembled WGS sequence"/>
</dbReference>
<dbReference type="GO" id="GO:0004674">
    <property type="term" value="F:protein serine/threonine kinase activity"/>
    <property type="evidence" value="ECO:0007669"/>
    <property type="project" value="TreeGrafter"/>
</dbReference>
<dbReference type="SMART" id="SM00220">
    <property type="entry name" value="S_TKc"/>
    <property type="match status" value="1"/>
</dbReference>
<comment type="caution">
    <text evidence="6">The sequence shown here is derived from an EMBL/GenBank/DDBJ whole genome shotgun (WGS) entry which is preliminary data.</text>
</comment>
<dbReference type="InterPro" id="IPR000719">
    <property type="entry name" value="Prot_kinase_dom"/>
</dbReference>
<dbReference type="EMBL" id="BLZA01000018">
    <property type="protein sequence ID" value="GHJ86439.1"/>
    <property type="molecule type" value="Genomic_DNA"/>
</dbReference>
<name>A0A8H3YEG2_9TREE</name>
<proteinExistence type="predicted"/>
<dbReference type="InterPro" id="IPR011009">
    <property type="entry name" value="Kinase-like_dom_sf"/>
</dbReference>
<feature type="region of interest" description="Disordered" evidence="4">
    <location>
        <begin position="1"/>
        <end position="25"/>
    </location>
</feature>
<feature type="region of interest" description="Disordered" evidence="4">
    <location>
        <begin position="1187"/>
        <end position="1293"/>
    </location>
</feature>
<feature type="compositionally biased region" description="Low complexity" evidence="4">
    <location>
        <begin position="708"/>
        <end position="719"/>
    </location>
</feature>
<evidence type="ECO:0000256" key="4">
    <source>
        <dbReference type="SAM" id="MobiDB-lite"/>
    </source>
</evidence>
<evidence type="ECO:0000313" key="6">
    <source>
        <dbReference type="EMBL" id="GHJ86439.1"/>
    </source>
</evidence>
<feature type="compositionally biased region" description="Low complexity" evidence="4">
    <location>
        <begin position="967"/>
        <end position="976"/>
    </location>
</feature>
<feature type="region of interest" description="Disordered" evidence="4">
    <location>
        <begin position="750"/>
        <end position="776"/>
    </location>
</feature>
<feature type="compositionally biased region" description="Low complexity" evidence="4">
    <location>
        <begin position="395"/>
        <end position="413"/>
    </location>
</feature>
<feature type="region of interest" description="Disordered" evidence="4">
    <location>
        <begin position="634"/>
        <end position="665"/>
    </location>
</feature>
<feature type="region of interest" description="Disordered" evidence="4">
    <location>
        <begin position="503"/>
        <end position="568"/>
    </location>
</feature>
<dbReference type="FunFam" id="1.10.510.10:FF:000571">
    <property type="entry name" value="Maternal embryonic leucine zipper kinase"/>
    <property type="match status" value="1"/>
</dbReference>
<feature type="compositionally biased region" description="Polar residues" evidence="4">
    <location>
        <begin position="1047"/>
        <end position="1062"/>
    </location>
</feature>
<feature type="binding site" evidence="3">
    <location>
        <position position="85"/>
    </location>
    <ligand>
        <name>ATP</name>
        <dbReference type="ChEBI" id="CHEBI:30616"/>
    </ligand>
</feature>
<dbReference type="Gene3D" id="1.10.510.10">
    <property type="entry name" value="Transferase(Phosphotransferase) domain 1"/>
    <property type="match status" value="1"/>
</dbReference>
<accession>A0A8H3YEG2</accession>
<gene>
    <name evidence="6" type="ORF">NliqN6_2841</name>
</gene>